<name>A0A9X1TGH2_9BACT</name>
<dbReference type="Proteomes" id="UP001139000">
    <property type="component" value="Unassembled WGS sequence"/>
</dbReference>
<reference evidence="1" key="1">
    <citation type="submission" date="2021-12" db="EMBL/GenBank/DDBJ databases">
        <title>Novel species in genus Dyadobacter.</title>
        <authorList>
            <person name="Ma C."/>
        </authorList>
    </citation>
    <scope>NUCLEOTIDE SEQUENCE</scope>
    <source>
        <strain evidence="1">LJ419</strain>
    </source>
</reference>
<evidence type="ECO:0000313" key="1">
    <source>
        <dbReference type="EMBL" id="MCF0065561.1"/>
    </source>
</evidence>
<accession>A0A9X1TGH2</accession>
<comment type="caution">
    <text evidence="1">The sequence shown here is derived from an EMBL/GenBank/DDBJ whole genome shotgun (WGS) entry which is preliminary data.</text>
</comment>
<dbReference type="RefSeq" id="WP_234658556.1">
    <property type="nucleotide sequence ID" value="NZ_CP094997.1"/>
</dbReference>
<dbReference type="EMBL" id="JAJTTC010000012">
    <property type="protein sequence ID" value="MCF0065561.1"/>
    <property type="molecule type" value="Genomic_DNA"/>
</dbReference>
<keyword evidence="2" id="KW-1185">Reference proteome</keyword>
<dbReference type="AlphaFoldDB" id="A0A9X1TGH2"/>
<evidence type="ECO:0000313" key="2">
    <source>
        <dbReference type="Proteomes" id="UP001139000"/>
    </source>
</evidence>
<proteinExistence type="predicted"/>
<gene>
    <name evidence="1" type="ORF">LXM26_28860</name>
</gene>
<sequence length="60" mass="6534">MKILLMALVTLVFVASCKKTNDPTPPFAETKIDLTTHKLTSFSAITSTKYLVVFESGLGN</sequence>
<dbReference type="PROSITE" id="PS51257">
    <property type="entry name" value="PROKAR_LIPOPROTEIN"/>
    <property type="match status" value="1"/>
</dbReference>
<organism evidence="1 2">
    <name type="scientific">Dyadobacter chenwenxiniae</name>
    <dbReference type="NCBI Taxonomy" id="2906456"/>
    <lineage>
        <taxon>Bacteria</taxon>
        <taxon>Pseudomonadati</taxon>
        <taxon>Bacteroidota</taxon>
        <taxon>Cytophagia</taxon>
        <taxon>Cytophagales</taxon>
        <taxon>Spirosomataceae</taxon>
        <taxon>Dyadobacter</taxon>
    </lineage>
</organism>
<protein>
    <submittedName>
        <fullName evidence="1">Uncharacterized protein</fullName>
    </submittedName>
</protein>